<dbReference type="NCBIfam" id="TIGR02532">
    <property type="entry name" value="IV_pilin_GFxxxE"/>
    <property type="match status" value="1"/>
</dbReference>
<dbReference type="SUPFAM" id="SSF54523">
    <property type="entry name" value="Pili subunits"/>
    <property type="match status" value="1"/>
</dbReference>
<dbReference type="GO" id="GO:0015628">
    <property type="term" value="P:protein secretion by the type II secretion system"/>
    <property type="evidence" value="ECO:0007669"/>
    <property type="project" value="InterPro"/>
</dbReference>
<evidence type="ECO:0008006" key="5">
    <source>
        <dbReference type="Google" id="ProtNLM"/>
    </source>
</evidence>
<dbReference type="Pfam" id="PF13385">
    <property type="entry name" value="Laminin_G_3"/>
    <property type="match status" value="1"/>
</dbReference>
<dbReference type="PRINTS" id="PR00813">
    <property type="entry name" value="BCTERIALGSPG"/>
</dbReference>
<dbReference type="InterPro" id="IPR045584">
    <property type="entry name" value="Pilin-like"/>
</dbReference>
<reference evidence="3 4" key="1">
    <citation type="journal article" date="2017" name="ISME J.">
        <title>Potential for microbial H2 and metal transformations associated with novel bacteria and archaea in deep terrestrial subsurface sediments.</title>
        <authorList>
            <person name="Hernsdorf A.W."/>
            <person name="Amano Y."/>
            <person name="Miyakawa K."/>
            <person name="Ise K."/>
            <person name="Suzuki Y."/>
            <person name="Anantharaman K."/>
            <person name="Probst A."/>
            <person name="Burstein D."/>
            <person name="Thomas B.C."/>
            <person name="Banfield J.F."/>
        </authorList>
    </citation>
    <scope>NUCLEOTIDE SEQUENCE [LARGE SCALE GENOMIC DNA]</scope>
    <source>
        <strain evidence="3">HGW-Falkowbacteria-1</strain>
    </source>
</reference>
<proteinExistence type="predicted"/>
<name>A0A2N2E9A6_9BACT</name>
<keyword evidence="1" id="KW-0488">Methylation</keyword>
<dbReference type="Pfam" id="PF07963">
    <property type="entry name" value="N_methyl"/>
    <property type="match status" value="1"/>
</dbReference>
<dbReference type="GO" id="GO:0015627">
    <property type="term" value="C:type II protein secretion system complex"/>
    <property type="evidence" value="ECO:0007669"/>
    <property type="project" value="InterPro"/>
</dbReference>
<protein>
    <recommendedName>
        <fullName evidence="5">LamG-like jellyroll fold domain-containing protein</fullName>
    </recommendedName>
</protein>
<organism evidence="3 4">
    <name type="scientific">Candidatus Falkowbacteria bacterium HGW-Falkowbacteria-1</name>
    <dbReference type="NCBI Taxonomy" id="2013768"/>
    <lineage>
        <taxon>Bacteria</taxon>
        <taxon>Candidatus Falkowiibacteriota</taxon>
    </lineage>
</organism>
<sequence>MKTFFKNKKILANKGEASKAFTFLELIVVIAIIALVASIATVSLSNIRRTTRDKKVLANILEFQTALEAYKMIEGEYPDDGLVISGGELIGSSSGVTFFDSIPQNISYTNVDEKNIYLMSFELEGSTEGFSGGEKCAVSGAVINNSCCPGGLVSYWKGEGDANDSAGSNNGVFTNPSYTDGKFGQAFNFNGTNNYITLGSAVNFSVDSTLSFWANFGAISTPRYFIGDTSRAVGIRYSTEFLAFQGGANYTFVDWTKVNELVNVTIVKIDNYNFDFYINGSKIGTSYSGDSGTSILIDLIGKRRDGYFFLGPMDEVMIFDRELSGEEIQNLYNNKYLCSDLY</sequence>
<keyword evidence="2" id="KW-1133">Transmembrane helix</keyword>
<dbReference type="InterPro" id="IPR013320">
    <property type="entry name" value="ConA-like_dom_sf"/>
</dbReference>
<evidence type="ECO:0000313" key="4">
    <source>
        <dbReference type="Proteomes" id="UP000233517"/>
    </source>
</evidence>
<feature type="transmembrane region" description="Helical" evidence="2">
    <location>
        <begin position="21"/>
        <end position="44"/>
    </location>
</feature>
<accession>A0A2N2E9A6</accession>
<evidence type="ECO:0000313" key="3">
    <source>
        <dbReference type="EMBL" id="PKM91252.1"/>
    </source>
</evidence>
<dbReference type="EMBL" id="PHAI01000002">
    <property type="protein sequence ID" value="PKM91252.1"/>
    <property type="molecule type" value="Genomic_DNA"/>
</dbReference>
<dbReference type="InterPro" id="IPR000983">
    <property type="entry name" value="Bac_GSPG_pilin"/>
</dbReference>
<evidence type="ECO:0000256" key="2">
    <source>
        <dbReference type="SAM" id="Phobius"/>
    </source>
</evidence>
<evidence type="ECO:0000256" key="1">
    <source>
        <dbReference type="ARBA" id="ARBA00022481"/>
    </source>
</evidence>
<dbReference type="InterPro" id="IPR012902">
    <property type="entry name" value="N_methyl_site"/>
</dbReference>
<dbReference type="AlphaFoldDB" id="A0A2N2E9A6"/>
<gene>
    <name evidence="3" type="ORF">CVU82_01475</name>
</gene>
<dbReference type="SUPFAM" id="SSF49899">
    <property type="entry name" value="Concanavalin A-like lectins/glucanases"/>
    <property type="match status" value="1"/>
</dbReference>
<dbReference type="Gene3D" id="2.60.120.200">
    <property type="match status" value="1"/>
</dbReference>
<keyword evidence="2" id="KW-0812">Transmembrane</keyword>
<comment type="caution">
    <text evidence="3">The sequence shown here is derived from an EMBL/GenBank/DDBJ whole genome shotgun (WGS) entry which is preliminary data.</text>
</comment>
<dbReference type="Gene3D" id="3.30.700.10">
    <property type="entry name" value="Glycoprotein, Type 4 Pilin"/>
    <property type="match status" value="1"/>
</dbReference>
<keyword evidence="2" id="KW-0472">Membrane</keyword>
<dbReference type="Proteomes" id="UP000233517">
    <property type="component" value="Unassembled WGS sequence"/>
</dbReference>